<dbReference type="Pfam" id="PF04437">
    <property type="entry name" value="RINT1_TIP1"/>
    <property type="match status" value="1"/>
</dbReference>
<evidence type="ECO:0000313" key="1">
    <source>
        <dbReference type="EMBL" id="KAJ1970954.1"/>
    </source>
</evidence>
<dbReference type="GO" id="GO:0060628">
    <property type="term" value="P:regulation of ER to Golgi vesicle-mediated transport"/>
    <property type="evidence" value="ECO:0007669"/>
    <property type="project" value="TreeGrafter"/>
</dbReference>
<dbReference type="GO" id="GO:0006890">
    <property type="term" value="P:retrograde vesicle-mediated transport, Golgi to endoplasmic reticulum"/>
    <property type="evidence" value="ECO:0007669"/>
    <property type="project" value="InterPro"/>
</dbReference>
<gene>
    <name evidence="1" type="ORF">H4R34_005896</name>
</gene>
<dbReference type="Gene3D" id="1.20.58.1420">
    <property type="entry name" value="Dsl1p vesicle tethering complex, Tip20p subunit, domain B"/>
    <property type="match status" value="1"/>
</dbReference>
<dbReference type="GO" id="GO:0006888">
    <property type="term" value="P:endoplasmic reticulum to Golgi vesicle-mediated transport"/>
    <property type="evidence" value="ECO:0007669"/>
    <property type="project" value="InterPro"/>
</dbReference>
<sequence>MLLLERPTSAPLDTKSPLSTSSTPVLFAIQVMLRPLITRFLYHFDSDRPTNRLDKPEWMLAHVVTAIRDHYPFLEEEVQPVVDQSPWRQSRVKDEFIFGWVETVCQKLQHDHPLYLEAPLAISHTVQQLAEFDETLGDVYYYQAPRPSHQPLSSVGAATEIMEWVGTVDWFLNNTELFNAWLTAERAYTLEQYEVLLNDADAWALLYGDLLDSNDPHPTQSAEALIQLLDGVATRISQLPRVSQQLRFILEVQLPLLETYRDDIDDQVQALQKSVFSLMKSAASDMAAKAHSSATGAVPVGAAGAVLRSDSNLPARLTAWCRWIHTCLYISDSLRDLADQPMYLEIWAQITSPSHQPQPSDRDADGLEGSFVELATQWLTNHCETGGPGPAVAHSLPAVQDLDRLSDLDARTVFDSIIEDYEALAHRIGHAIHRALGQAFTTQLRPYRKLQSWSVDRPDLTRLLSQLSVTISEATTSNGVQPDESKVLSGPPPTVADWLGMLGRSAATGITSDSDGFDSACSVSPELRTALPHLNHALTLLAQMLPNTVFRTVYRHF</sequence>
<dbReference type="GO" id="GO:0070939">
    <property type="term" value="C:Dsl1/NZR complex"/>
    <property type="evidence" value="ECO:0007669"/>
    <property type="project" value="InterPro"/>
</dbReference>
<dbReference type="AlphaFoldDB" id="A0A9W8AVQ5"/>
<protein>
    <submittedName>
        <fullName evidence="1">Uncharacterized protein</fullName>
    </submittedName>
</protein>
<dbReference type="InterPro" id="IPR042042">
    <property type="entry name" value="Tip20p_domB"/>
</dbReference>
<proteinExistence type="predicted"/>
<dbReference type="PANTHER" id="PTHR13520:SF0">
    <property type="entry name" value="RAD50-INTERACTING PROTEIN 1"/>
    <property type="match status" value="1"/>
</dbReference>
<dbReference type="PROSITE" id="PS51386">
    <property type="entry name" value="RINT1_TIP20"/>
    <property type="match status" value="1"/>
</dbReference>
<keyword evidence="2" id="KW-1185">Reference proteome</keyword>
<evidence type="ECO:0000313" key="2">
    <source>
        <dbReference type="Proteomes" id="UP001151582"/>
    </source>
</evidence>
<feature type="non-terminal residue" evidence="1">
    <location>
        <position position="557"/>
    </location>
</feature>
<reference evidence="1" key="1">
    <citation type="submission" date="2022-07" db="EMBL/GenBank/DDBJ databases">
        <title>Phylogenomic reconstructions and comparative analyses of Kickxellomycotina fungi.</title>
        <authorList>
            <person name="Reynolds N.K."/>
            <person name="Stajich J.E."/>
            <person name="Barry K."/>
            <person name="Grigoriev I.V."/>
            <person name="Crous P."/>
            <person name="Smith M.E."/>
        </authorList>
    </citation>
    <scope>NUCLEOTIDE SEQUENCE</scope>
    <source>
        <strain evidence="1">RSA 567</strain>
    </source>
</reference>
<dbReference type="EMBL" id="JANBQB010001563">
    <property type="protein sequence ID" value="KAJ1970954.1"/>
    <property type="molecule type" value="Genomic_DNA"/>
</dbReference>
<dbReference type="Gene3D" id="1.20.58.670">
    <property type="entry name" value="Dsl1p vesicle tethering complex, Tip20p subunit, domain D"/>
    <property type="match status" value="1"/>
</dbReference>
<name>A0A9W8AVQ5_9FUNG</name>
<dbReference type="InterPro" id="IPR007528">
    <property type="entry name" value="RINT1_Tip20"/>
</dbReference>
<organism evidence="1 2">
    <name type="scientific">Dimargaris verticillata</name>
    <dbReference type="NCBI Taxonomy" id="2761393"/>
    <lineage>
        <taxon>Eukaryota</taxon>
        <taxon>Fungi</taxon>
        <taxon>Fungi incertae sedis</taxon>
        <taxon>Zoopagomycota</taxon>
        <taxon>Kickxellomycotina</taxon>
        <taxon>Dimargaritomycetes</taxon>
        <taxon>Dimargaritales</taxon>
        <taxon>Dimargaritaceae</taxon>
        <taxon>Dimargaris</taxon>
    </lineage>
</organism>
<dbReference type="PANTHER" id="PTHR13520">
    <property type="entry name" value="RAD50-INTERACTING PROTEIN 1 RINT-1"/>
    <property type="match status" value="1"/>
</dbReference>
<dbReference type="OrthoDB" id="407410at2759"/>
<dbReference type="InterPro" id="IPR042044">
    <property type="entry name" value="EXOC6PINT-1/Sec15/Tip20_C_dom2"/>
</dbReference>
<accession>A0A9W8AVQ5</accession>
<comment type="caution">
    <text evidence="1">The sequence shown here is derived from an EMBL/GenBank/DDBJ whole genome shotgun (WGS) entry which is preliminary data.</text>
</comment>
<dbReference type="Proteomes" id="UP001151582">
    <property type="component" value="Unassembled WGS sequence"/>
</dbReference>